<proteinExistence type="predicted"/>
<dbReference type="Proteomes" id="UP000646244">
    <property type="component" value="Unassembled WGS sequence"/>
</dbReference>
<reference evidence="1" key="2">
    <citation type="submission" date="2020-09" db="EMBL/GenBank/DDBJ databases">
        <authorList>
            <person name="Sun Q."/>
            <person name="Ohkuma M."/>
        </authorList>
    </citation>
    <scope>NUCLEOTIDE SEQUENCE</scope>
    <source>
        <strain evidence="1">JCM 4633</strain>
    </source>
</reference>
<name>A0A918TDI3_STRCJ</name>
<accession>A0A918TDI3</accession>
<dbReference type="RefSeq" id="WP_190107505.1">
    <property type="nucleotide sequence ID" value="NZ_BMVB01000001.1"/>
</dbReference>
<evidence type="ECO:0000313" key="2">
    <source>
        <dbReference type="Proteomes" id="UP000646244"/>
    </source>
</evidence>
<gene>
    <name evidence="1" type="ORF">GCM10010507_00350</name>
</gene>
<protein>
    <submittedName>
        <fullName evidence="1">Uncharacterized protein</fullName>
    </submittedName>
</protein>
<dbReference type="AlphaFoldDB" id="A0A918TDI3"/>
<organism evidence="1 2">
    <name type="scientific">Streptomyces cinnamoneus</name>
    <name type="common">Streptoverticillium cinnamoneum</name>
    <dbReference type="NCBI Taxonomy" id="53446"/>
    <lineage>
        <taxon>Bacteria</taxon>
        <taxon>Bacillati</taxon>
        <taxon>Actinomycetota</taxon>
        <taxon>Actinomycetes</taxon>
        <taxon>Kitasatosporales</taxon>
        <taxon>Streptomycetaceae</taxon>
        <taxon>Streptomyces</taxon>
        <taxon>Streptomyces cinnamoneus group</taxon>
    </lineage>
</organism>
<sequence length="282" mass="31847">MSLAGLQQLLTRSVRDGDFRRSVLQPDGLERAAAELGLTEAEKTQFASIDPDYLEGVATLVIKQRIVRREAEFGLFLNALFRYTPRGKFFQAYHQAVSVGQFGRMEELRRFVDFSFDYVVERSLPEYLVDLLRFCSHVCELAETPKVFPDEPEGALRAGSTLVLRKPHAVVQFRYDVLRLAKEDEEYGADPQPRPTTLLLQRDWRQPKRSRAFDLSEHPLLAALTRGPLTVLDAGGVLPHFTHGFVKELVESLHDRQIVHLMLPSELAAYGGDGPVGTPEET</sequence>
<dbReference type="EMBL" id="BMVB01000001">
    <property type="protein sequence ID" value="GHC32128.1"/>
    <property type="molecule type" value="Genomic_DNA"/>
</dbReference>
<comment type="caution">
    <text evidence="1">The sequence shown here is derived from an EMBL/GenBank/DDBJ whole genome shotgun (WGS) entry which is preliminary data.</text>
</comment>
<reference evidence="1" key="1">
    <citation type="journal article" date="2014" name="Int. J. Syst. Evol. Microbiol.">
        <title>Complete genome sequence of Corynebacterium casei LMG S-19264T (=DSM 44701T), isolated from a smear-ripened cheese.</title>
        <authorList>
            <consortium name="US DOE Joint Genome Institute (JGI-PGF)"/>
            <person name="Walter F."/>
            <person name="Albersmeier A."/>
            <person name="Kalinowski J."/>
            <person name="Ruckert C."/>
        </authorList>
    </citation>
    <scope>NUCLEOTIDE SEQUENCE</scope>
    <source>
        <strain evidence="1">JCM 4633</strain>
    </source>
</reference>
<evidence type="ECO:0000313" key="1">
    <source>
        <dbReference type="EMBL" id="GHC32128.1"/>
    </source>
</evidence>